<keyword evidence="7" id="KW-0445">Lipid transport</keyword>
<dbReference type="SUPFAM" id="SSF81296">
    <property type="entry name" value="E set domains"/>
    <property type="match status" value="1"/>
</dbReference>
<dbReference type="InterPro" id="IPR014756">
    <property type="entry name" value="Ig_E-set"/>
</dbReference>
<dbReference type="InterPro" id="IPR033917">
    <property type="entry name" value="ML_PG-PI_TP"/>
</dbReference>
<comment type="caution">
    <text evidence="10">The sequence shown here is derived from an EMBL/GenBank/DDBJ whole genome shotgun (WGS) entry which is preliminary data.</text>
</comment>
<dbReference type="GO" id="GO:0031210">
    <property type="term" value="F:phosphatidylcholine binding"/>
    <property type="evidence" value="ECO:0007669"/>
    <property type="project" value="EnsemblFungi"/>
</dbReference>
<dbReference type="GeneID" id="36567600"/>
<dbReference type="SMART" id="SM00737">
    <property type="entry name" value="ML"/>
    <property type="match status" value="1"/>
</dbReference>
<dbReference type="GO" id="GO:0032934">
    <property type="term" value="F:sterol binding"/>
    <property type="evidence" value="ECO:0007669"/>
    <property type="project" value="EnsemblFungi"/>
</dbReference>
<dbReference type="RefSeq" id="XP_024712204.1">
    <property type="nucleotide sequence ID" value="XM_024859535.1"/>
</dbReference>
<keyword evidence="5" id="KW-0813">Transport</keyword>
<feature type="chain" id="PRO_5015119860" description="Phosphatidylglycerol/phosphatidylinositol transfer protein" evidence="8">
    <location>
        <begin position="19"/>
        <end position="184"/>
    </location>
</feature>
<dbReference type="InterPro" id="IPR003172">
    <property type="entry name" value="ML_dom"/>
</dbReference>
<dbReference type="Pfam" id="PF02221">
    <property type="entry name" value="E1_DerP2_DerF2"/>
    <property type="match status" value="1"/>
</dbReference>
<proteinExistence type="inferred from homology"/>
<reference evidence="10 11" key="1">
    <citation type="submission" date="2018-03" db="EMBL/GenBank/DDBJ databases">
        <title>Candida pseudohaemulonii genome assembly and annotation.</title>
        <authorList>
            <person name="Munoz J.F."/>
            <person name="Gade L.G."/>
            <person name="Chow N.A."/>
            <person name="Litvintseva A.P."/>
            <person name="Loparev V.N."/>
            <person name="Cuomo C.A."/>
        </authorList>
    </citation>
    <scope>NUCLEOTIDE SEQUENCE [LARGE SCALE GENOMIC DNA]</scope>
    <source>
        <strain evidence="10 11">B12108</strain>
    </source>
</reference>
<comment type="similarity">
    <text evidence="2">Belongs to the NPC2 family.</text>
</comment>
<dbReference type="GO" id="GO:0001786">
    <property type="term" value="F:phosphatidylserine binding"/>
    <property type="evidence" value="ECO:0007669"/>
    <property type="project" value="EnsemblFungi"/>
</dbReference>
<evidence type="ECO:0000256" key="2">
    <source>
        <dbReference type="ARBA" id="ARBA00006370"/>
    </source>
</evidence>
<dbReference type="OrthoDB" id="6409159at2759"/>
<evidence type="ECO:0000256" key="6">
    <source>
        <dbReference type="ARBA" id="ARBA00022729"/>
    </source>
</evidence>
<feature type="signal peptide" evidence="8">
    <location>
        <begin position="1"/>
        <end position="18"/>
    </location>
</feature>
<comment type="function">
    <text evidence="1">Catalyzes the intermembrane transfer of phosphatidylglycerol and phosphatidylinositol.</text>
</comment>
<dbReference type="VEuPathDB" id="FungiDB:C7M61_004212"/>
<dbReference type="GO" id="GO:0032366">
    <property type="term" value="P:intracellular sterol transport"/>
    <property type="evidence" value="ECO:0007669"/>
    <property type="project" value="EnsemblFungi"/>
</dbReference>
<organism evidence="10 11">
    <name type="scientific">Candidozyma pseudohaemuli</name>
    <dbReference type="NCBI Taxonomy" id="418784"/>
    <lineage>
        <taxon>Eukaryota</taxon>
        <taxon>Fungi</taxon>
        <taxon>Dikarya</taxon>
        <taxon>Ascomycota</taxon>
        <taxon>Saccharomycotina</taxon>
        <taxon>Pichiomycetes</taxon>
        <taxon>Metschnikowiaceae</taxon>
        <taxon>Candidozyma</taxon>
    </lineage>
</organism>
<sequence length="184" mass="20023">MVAFGRLAVAGLAASAEALLLLSFPDIFNSVPKLAESPKIISTFPNQDERPIPGNSPIIQCDAQTPQLLDLQKVVIDPNPPAKGQNLTFVAEGVLKQSITDGAYVEVDVRYGFIRLIHQTYDLCEEVHNVDLECPIKKGAQTILKQVAIPEEVPPGKYLVVARAYTKEDVLITCLTASVEFPPN</sequence>
<dbReference type="FunFam" id="2.60.40.770:FF:000004">
    <property type="entry name" value="Phosphatidylglycerol/phosphatidylinositol transfer protein"/>
    <property type="match status" value="1"/>
</dbReference>
<evidence type="ECO:0000256" key="8">
    <source>
        <dbReference type="SAM" id="SignalP"/>
    </source>
</evidence>
<dbReference type="EMBL" id="PYFQ01000013">
    <property type="protein sequence ID" value="PSK35731.1"/>
    <property type="molecule type" value="Genomic_DNA"/>
</dbReference>
<protein>
    <recommendedName>
        <fullName evidence="4">Phosphatidylglycerol/phosphatidylinositol transfer protein</fullName>
    </recommendedName>
</protein>
<keyword evidence="11" id="KW-1185">Reference proteome</keyword>
<dbReference type="GO" id="GO:0035091">
    <property type="term" value="F:phosphatidylinositol binding"/>
    <property type="evidence" value="ECO:0007669"/>
    <property type="project" value="EnsemblFungi"/>
</dbReference>
<feature type="domain" description="MD-2-related lipid-recognition" evidence="9">
    <location>
        <begin position="58"/>
        <end position="179"/>
    </location>
</feature>
<evidence type="ECO:0000259" key="9">
    <source>
        <dbReference type="SMART" id="SM00737"/>
    </source>
</evidence>
<evidence type="ECO:0000256" key="7">
    <source>
        <dbReference type="ARBA" id="ARBA00023055"/>
    </source>
</evidence>
<name>A0A2P7YIC9_9ASCO</name>
<keyword evidence="6 8" id="KW-0732">Signal</keyword>
<dbReference type="CDD" id="cd00917">
    <property type="entry name" value="PG-PI_TP"/>
    <property type="match status" value="1"/>
</dbReference>
<gene>
    <name evidence="10" type="ORF">C7M61_004212</name>
</gene>
<dbReference type="AlphaFoldDB" id="A0A2P7YIC9"/>
<accession>A0A2P7YIC9</accession>
<evidence type="ECO:0000256" key="4">
    <source>
        <dbReference type="ARBA" id="ARBA00016056"/>
    </source>
</evidence>
<dbReference type="Proteomes" id="UP000241107">
    <property type="component" value="Unassembled WGS sequence"/>
</dbReference>
<evidence type="ECO:0000256" key="3">
    <source>
        <dbReference type="ARBA" id="ARBA00011245"/>
    </source>
</evidence>
<evidence type="ECO:0000256" key="5">
    <source>
        <dbReference type="ARBA" id="ARBA00022448"/>
    </source>
</evidence>
<dbReference type="PANTHER" id="PTHR11306">
    <property type="entry name" value="NIEMANN PICK TYPE C2 PROTEIN NPC2-RELATED"/>
    <property type="match status" value="1"/>
</dbReference>
<evidence type="ECO:0000313" key="10">
    <source>
        <dbReference type="EMBL" id="PSK35731.1"/>
    </source>
</evidence>
<dbReference type="PANTHER" id="PTHR11306:SF0">
    <property type="entry name" value="PHOSPHATIDYLGLYCEROL_PHOSPHATIDYLINOSITOL TRANSFER PROTEIN"/>
    <property type="match status" value="1"/>
</dbReference>
<dbReference type="GO" id="GO:0000328">
    <property type="term" value="C:fungal-type vacuole lumen"/>
    <property type="evidence" value="ECO:0007669"/>
    <property type="project" value="EnsemblFungi"/>
</dbReference>
<evidence type="ECO:0000256" key="1">
    <source>
        <dbReference type="ARBA" id="ARBA00002053"/>
    </source>
</evidence>
<comment type="subunit">
    <text evidence="3">Monomer.</text>
</comment>
<dbReference type="InterPro" id="IPR039670">
    <property type="entry name" value="NPC2-like"/>
</dbReference>
<dbReference type="Gene3D" id="2.60.40.770">
    <property type="match status" value="1"/>
</dbReference>
<evidence type="ECO:0000313" key="11">
    <source>
        <dbReference type="Proteomes" id="UP000241107"/>
    </source>
</evidence>